<accession>A0A1H5VPY5</accession>
<dbReference type="InterPro" id="IPR027417">
    <property type="entry name" value="P-loop_NTPase"/>
</dbReference>
<gene>
    <name evidence="3" type="ORF">SAMN05421751_106151</name>
</gene>
<dbReference type="EMBL" id="FNVD01000006">
    <property type="protein sequence ID" value="SEF89008.1"/>
    <property type="molecule type" value="Genomic_DNA"/>
</dbReference>
<keyword evidence="2" id="KW-0100">Branched-chain amino acid biosynthesis</keyword>
<dbReference type="Gene3D" id="3.40.50.300">
    <property type="entry name" value="P-loop containing nucleotide triphosphate hydrolases"/>
    <property type="match status" value="1"/>
</dbReference>
<dbReference type="RefSeq" id="WP_104007896.1">
    <property type="nucleotide sequence ID" value="NZ_FNVD01000006.1"/>
</dbReference>
<comment type="similarity">
    <text evidence="1">Belongs to the class-IV pyridoxal-phosphate-dependent aminotransferase family.</text>
</comment>
<evidence type="ECO:0000313" key="4">
    <source>
        <dbReference type="Proteomes" id="UP000236742"/>
    </source>
</evidence>
<dbReference type="Proteomes" id="UP000236742">
    <property type="component" value="Unassembled WGS sequence"/>
</dbReference>
<protein>
    <recommendedName>
        <fullName evidence="5">Branched-chain amino acid aminotransferase</fullName>
    </recommendedName>
</protein>
<sequence>MKIAMWSGPRNLSTAMMYAFAARGDCAVVDEPFYAAYLARTGLEHPMREAILASQPTDPDIVAEGLVGPNPGGKAHYYQKHMTHHMVPGMPRDWMAEVVNVFLIRHPARVVASYAAKREGPELDDLGFRQQVELFDHVEALGQEPVVIDSHDIRENPEAALRALCAVIGLDWRPQMLRWPAGGIPEDGVWAAHWYGAVHRSTGFAGPEGKLPGLEPEYAGLAEAAMPFYERLRAVKVGV</sequence>
<dbReference type="PANTHER" id="PTHR42743:SF11">
    <property type="entry name" value="AMINODEOXYCHORISMATE LYASE"/>
    <property type="match status" value="1"/>
</dbReference>
<dbReference type="OrthoDB" id="272985at2"/>
<evidence type="ECO:0000256" key="1">
    <source>
        <dbReference type="ARBA" id="ARBA00009320"/>
    </source>
</evidence>
<name>A0A1H5VPY5_9RHOB</name>
<dbReference type="Pfam" id="PF19798">
    <property type="entry name" value="Sulfotransfer_5"/>
    <property type="match status" value="1"/>
</dbReference>
<evidence type="ECO:0008006" key="5">
    <source>
        <dbReference type="Google" id="ProtNLM"/>
    </source>
</evidence>
<proteinExistence type="inferred from homology"/>
<evidence type="ECO:0000256" key="2">
    <source>
        <dbReference type="ARBA" id="ARBA00023304"/>
    </source>
</evidence>
<dbReference type="AlphaFoldDB" id="A0A1H5VPY5"/>
<keyword evidence="2" id="KW-0028">Amino-acid biosynthesis</keyword>
<dbReference type="PANTHER" id="PTHR42743">
    <property type="entry name" value="AMINO-ACID AMINOTRANSFERASE"/>
    <property type="match status" value="1"/>
</dbReference>
<dbReference type="InterPro" id="IPR050571">
    <property type="entry name" value="Class-IV_PLP-Dep_Aminotrnsfr"/>
</dbReference>
<keyword evidence="4" id="KW-1185">Reference proteome</keyword>
<dbReference type="GO" id="GO:0009082">
    <property type="term" value="P:branched-chain amino acid biosynthetic process"/>
    <property type="evidence" value="ECO:0007669"/>
    <property type="project" value="UniProtKB-KW"/>
</dbReference>
<organism evidence="3 4">
    <name type="scientific">Jhaorihella thermophila</name>
    <dbReference type="NCBI Taxonomy" id="488547"/>
    <lineage>
        <taxon>Bacteria</taxon>
        <taxon>Pseudomonadati</taxon>
        <taxon>Pseudomonadota</taxon>
        <taxon>Alphaproteobacteria</taxon>
        <taxon>Rhodobacterales</taxon>
        <taxon>Paracoccaceae</taxon>
        <taxon>Jhaorihella</taxon>
    </lineage>
</organism>
<dbReference type="SUPFAM" id="SSF52540">
    <property type="entry name" value="P-loop containing nucleoside triphosphate hydrolases"/>
    <property type="match status" value="1"/>
</dbReference>
<reference evidence="3 4" key="1">
    <citation type="submission" date="2016-10" db="EMBL/GenBank/DDBJ databases">
        <authorList>
            <person name="de Groot N.N."/>
        </authorList>
    </citation>
    <scope>NUCLEOTIDE SEQUENCE [LARGE SCALE GENOMIC DNA]</scope>
    <source>
        <strain evidence="3 4">DSM 23413</strain>
    </source>
</reference>
<evidence type="ECO:0000313" key="3">
    <source>
        <dbReference type="EMBL" id="SEF89008.1"/>
    </source>
</evidence>